<dbReference type="Proteomes" id="UP000225878">
    <property type="component" value="Segment"/>
</dbReference>
<dbReference type="GeneID" id="62679261"/>
<dbReference type="InterPro" id="IPR021251">
    <property type="entry name" value="DUF2793"/>
</dbReference>
<feature type="region of interest" description="Disordered" evidence="1">
    <location>
        <begin position="175"/>
        <end position="201"/>
    </location>
</feature>
<dbReference type="KEGG" id="vg:62679261"/>
<evidence type="ECO:0000313" key="2">
    <source>
        <dbReference type="EMBL" id="ARB05722.1"/>
    </source>
</evidence>
<dbReference type="RefSeq" id="YP_009997116.1">
    <property type="nucleotide sequence ID" value="NC_052968.1"/>
</dbReference>
<protein>
    <submittedName>
        <fullName evidence="2">Uncharacterized protein</fullName>
    </submittedName>
</protein>
<evidence type="ECO:0000313" key="3">
    <source>
        <dbReference type="Proteomes" id="UP000225878"/>
    </source>
</evidence>
<dbReference type="EMBL" id="KY249644">
    <property type="protein sequence ID" value="ARB05722.1"/>
    <property type="molecule type" value="Genomic_DNA"/>
</dbReference>
<sequence>MAGERTLPGLGLTGFWDLGDDGWKPGMDENLSQLSALVQPFIASVEAAEPGAPADGDIHIASVAWGGIALANDIVIRDNGEWVALTPTEGWRVYNRALNKEMRFTGTEWIFSSDPRFIVDANNTYDLTDDILDGRTILELSNAGAVPLNIPTGLIGMGPLTVINIGGGDIAVNPGWGRHDAGDQHQPESPMGLDHNHSTGR</sequence>
<dbReference type="Pfam" id="PF10983">
    <property type="entry name" value="DUF2793"/>
    <property type="match status" value="1"/>
</dbReference>
<reference evidence="2" key="1">
    <citation type="submission" date="2016-11" db="EMBL/GenBank/DDBJ databases">
        <title>The complete genome sequence of Cyanosiphovirus S-ESS1.</title>
        <authorList>
            <person name="Han Y."/>
        </authorList>
    </citation>
    <scope>NUCLEOTIDE SEQUENCE [LARGE SCALE GENOMIC DNA]</scope>
</reference>
<accession>A0A1V0DX32</accession>
<name>A0A1V0DX32_9CAUD</name>
<evidence type="ECO:0000256" key="1">
    <source>
        <dbReference type="SAM" id="MobiDB-lite"/>
    </source>
</evidence>
<feature type="compositionally biased region" description="Basic and acidic residues" evidence="1">
    <location>
        <begin position="177"/>
        <end position="186"/>
    </location>
</feature>
<proteinExistence type="predicted"/>
<organism evidence="2">
    <name type="scientific">Synechococcus virus S-ESS1</name>
    <dbReference type="NCBI Taxonomy" id="1964565"/>
    <lineage>
        <taxon>Viruses</taxon>
        <taxon>Duplodnaviria</taxon>
        <taxon>Heunggongvirae</taxon>
        <taxon>Uroviricota</taxon>
        <taxon>Caudoviricetes</taxon>
        <taxon>Casjensviridae</taxon>
        <taxon>Sessunavirus</taxon>
        <taxon>Sessunavirus SESS1</taxon>
    </lineage>
</organism>
<keyword evidence="3" id="KW-1185">Reference proteome</keyword>